<evidence type="ECO:0000313" key="3">
    <source>
        <dbReference type="Proteomes" id="UP000191056"/>
    </source>
</evidence>
<evidence type="ECO:0000313" key="2">
    <source>
        <dbReference type="EMBL" id="OPJ65504.1"/>
    </source>
</evidence>
<protein>
    <submittedName>
        <fullName evidence="2">Uncharacterized protein</fullName>
    </submittedName>
</protein>
<accession>A0A1V4J0G9</accession>
<proteinExistence type="predicted"/>
<keyword evidence="1" id="KW-0732">Signal</keyword>
<dbReference type="Proteomes" id="UP000191056">
    <property type="component" value="Unassembled WGS sequence"/>
</dbReference>
<evidence type="ECO:0000256" key="1">
    <source>
        <dbReference type="SAM" id="SignalP"/>
    </source>
</evidence>
<sequence length="242" mass="26260">MFKFKKLMACATLCAICLMTIIPARASASTYTATPVYAVALGCPYHFTLSVQNNNTLVMSGNAPDYYGAGVSVKLDLIKPVNYTDFSIGSDGIATVEKNTDIDLDSPYTRLKLKPTIMGSLTHNLTLSSAVAPIITATDTDGKSVLTYDLPNVPKLSLAGVSDGIYNIRLSFSINPSYGYLYCDEILIVVQSGKAAIQVLPTYVRYTDIGDATGIYTGYSLYKWDVRPAITIADEEKWLLSQ</sequence>
<comment type="caution">
    <text evidence="2">The sequence shown here is derived from an EMBL/GenBank/DDBJ whole genome shotgun (WGS) entry which is preliminary data.</text>
</comment>
<dbReference type="STRING" id="225345.CLCHR_06960"/>
<dbReference type="EMBL" id="MZGT01000007">
    <property type="protein sequence ID" value="OPJ65504.1"/>
    <property type="molecule type" value="Genomic_DNA"/>
</dbReference>
<gene>
    <name evidence="2" type="ORF">CLCHR_06960</name>
</gene>
<name>A0A1V4J0G9_9CLOT</name>
<feature type="signal peptide" evidence="1">
    <location>
        <begin position="1"/>
        <end position="26"/>
    </location>
</feature>
<organism evidence="2 3">
    <name type="scientific">Clostridium chromiireducens</name>
    <dbReference type="NCBI Taxonomy" id="225345"/>
    <lineage>
        <taxon>Bacteria</taxon>
        <taxon>Bacillati</taxon>
        <taxon>Bacillota</taxon>
        <taxon>Clostridia</taxon>
        <taxon>Eubacteriales</taxon>
        <taxon>Clostridiaceae</taxon>
        <taxon>Clostridium</taxon>
    </lineage>
</organism>
<dbReference type="RefSeq" id="WP_079438292.1">
    <property type="nucleotide sequence ID" value="NZ_MZGT01000007.1"/>
</dbReference>
<reference evidence="2 3" key="1">
    <citation type="submission" date="2017-03" db="EMBL/GenBank/DDBJ databases">
        <title>Genome sequence of Clostridium chromiireducens DSM 23318.</title>
        <authorList>
            <person name="Poehlein A."/>
            <person name="Daniel R."/>
        </authorList>
    </citation>
    <scope>NUCLEOTIDE SEQUENCE [LARGE SCALE GENOMIC DNA]</scope>
    <source>
        <strain evidence="2 3">DSM 23318</strain>
    </source>
</reference>
<dbReference type="AlphaFoldDB" id="A0A1V4J0G9"/>
<feature type="chain" id="PRO_5038879616" evidence="1">
    <location>
        <begin position="27"/>
        <end position="242"/>
    </location>
</feature>
<keyword evidence="3" id="KW-1185">Reference proteome</keyword>